<keyword evidence="2" id="KW-1185">Reference proteome</keyword>
<evidence type="ECO:0000313" key="1">
    <source>
        <dbReference type="EMBL" id="QAT43441.1"/>
    </source>
</evidence>
<dbReference type="Proteomes" id="UP000287601">
    <property type="component" value="Chromosome"/>
</dbReference>
<evidence type="ECO:0000313" key="2">
    <source>
        <dbReference type="Proteomes" id="UP000287601"/>
    </source>
</evidence>
<dbReference type="EMBL" id="CP035281">
    <property type="protein sequence ID" value="QAT43441.1"/>
    <property type="molecule type" value="Genomic_DNA"/>
</dbReference>
<name>A0A410PWX6_9FIRM</name>
<dbReference type="OrthoDB" id="2061576at2"/>
<organism evidence="1 2">
    <name type="scientific">Aminipila luticellarii</name>
    <dbReference type="NCBI Taxonomy" id="2507160"/>
    <lineage>
        <taxon>Bacteria</taxon>
        <taxon>Bacillati</taxon>
        <taxon>Bacillota</taxon>
        <taxon>Clostridia</taxon>
        <taxon>Peptostreptococcales</taxon>
        <taxon>Anaerovoracaceae</taxon>
        <taxon>Aminipila</taxon>
    </lineage>
</organism>
<gene>
    <name evidence="1" type="ORF">EQM06_09560</name>
</gene>
<reference evidence="1 2" key="1">
    <citation type="submission" date="2019-01" db="EMBL/GenBank/DDBJ databases">
        <title>Draft genomes of a novel of Aminipila strains.</title>
        <authorList>
            <person name="Ma S."/>
        </authorList>
    </citation>
    <scope>NUCLEOTIDE SEQUENCE [LARGE SCALE GENOMIC DNA]</scope>
    <source>
        <strain evidence="2">JN-39</strain>
    </source>
</reference>
<dbReference type="KEGG" id="amij:EQM06_09560"/>
<accession>A0A410PWX6</accession>
<protein>
    <recommendedName>
        <fullName evidence="3">Prophage pi2 protein 38</fullName>
    </recommendedName>
</protein>
<evidence type="ECO:0008006" key="3">
    <source>
        <dbReference type="Google" id="ProtNLM"/>
    </source>
</evidence>
<proteinExistence type="predicted"/>
<sequence>MEELLNLLKTTGLKAAYHHFEKAPPPPYIIYLFSGSDNFGADNKVYNKIQNYQVELYTNKKDINSEMLIENLFDEHDVFYDKDETYIESEKLYQVTYYIEF</sequence>
<dbReference type="AlphaFoldDB" id="A0A410PWX6"/>
<dbReference type="RefSeq" id="WP_128746221.1">
    <property type="nucleotide sequence ID" value="NZ_CP035281.1"/>
</dbReference>